<dbReference type="Pfam" id="PF01547">
    <property type="entry name" value="SBP_bac_1"/>
    <property type="match status" value="1"/>
</dbReference>
<sequence>MQRKWKKAVAALTVAALGMTTFAGCGGSTASDGSQAADTSAADGQVTIKFVHKFPEDKRMQYFNDIVAEFEEKNPNIKVEMTSYGDEEIKDKTRVLLGSADAPDIFFTWSGERITQYVDSGNAMDISKYLEDDSAWKDSFNQTMLETCNKNGSYWAIPWDYSSKEIVYNKQVFANAGVTETPKTWDEFLDVCEKIKASGVTPIALGNQYSWVVCHYITTLNGKLVPQDTIQSNYSLENTDFTDAGYAKALDMMKELLDKGYVNTDVNSCTWEMSESMVQEGTAGMVYEEVQNLKAYDDKLGDDWGYFDFPEIEGEAGASGYITGGPDVFMVNAASKHPDEAITFLKWLTSDEVQAKMVYELGFLPCTNVQLDADKCMSETLEIINKNMDAPGISEWLDCALNQTVADTYLIGCQTIFEDENGESIMKEVSETAKEVAADQ</sequence>
<proteinExistence type="inferred from homology"/>
<feature type="chain" id="PRO_5044550057" evidence="3">
    <location>
        <begin position="24"/>
        <end position="440"/>
    </location>
</feature>
<dbReference type="EMBL" id="RCXQ01000029">
    <property type="protein sequence ID" value="RYT60803.1"/>
    <property type="molecule type" value="Genomic_DNA"/>
</dbReference>
<dbReference type="SUPFAM" id="SSF53850">
    <property type="entry name" value="Periplasmic binding protein-like II"/>
    <property type="match status" value="1"/>
</dbReference>
<dbReference type="EMBL" id="QRVV01000062">
    <property type="protein sequence ID" value="RGS69974.1"/>
    <property type="molecule type" value="Genomic_DNA"/>
</dbReference>
<reference evidence="7 11" key="3">
    <citation type="journal article" date="2019" name="Science, e1252229">
        <title>Invertible promoters mediate bacterial phase variation, antibiotic resistance, and host adaptation in the gut.</title>
        <authorList>
            <person name="Jiang X."/>
            <person name="Hall A.B."/>
            <person name="Arthur T.D."/>
            <person name="Plichta D.R."/>
            <person name="Covington C.T."/>
            <person name="Poyet M."/>
            <person name="Crothers J."/>
            <person name="Moses P.L."/>
            <person name="Tolonen A.C."/>
            <person name="Vlamakis H."/>
            <person name="Alm E.J."/>
            <person name="Xavier R.J."/>
        </authorList>
    </citation>
    <scope>NUCLEOTIDE SEQUENCE [LARGE SCALE GENOMIC DNA]</scope>
    <source>
        <strain evidence="11">af_0058</strain>
        <strain evidence="7">Af_0058</strain>
    </source>
</reference>
<evidence type="ECO:0000313" key="8">
    <source>
        <dbReference type="Proteomes" id="UP000095413"/>
    </source>
</evidence>
<dbReference type="PROSITE" id="PS51257">
    <property type="entry name" value="PROKAR_LIPOPROTEIN"/>
    <property type="match status" value="1"/>
</dbReference>
<protein>
    <submittedName>
        <fullName evidence="4">Maltodextrin-binding protein</fullName>
    </submittedName>
    <submittedName>
        <fullName evidence="5">Sugar ABC transporter substrate-binding protein</fullName>
    </submittedName>
</protein>
<comment type="similarity">
    <text evidence="1">Belongs to the bacterial solute-binding protein 1 family.</text>
</comment>
<dbReference type="AlphaFoldDB" id="A0A174TKI0"/>
<evidence type="ECO:0000313" key="6">
    <source>
        <dbReference type="EMBL" id="RGV60082.1"/>
    </source>
</evidence>
<evidence type="ECO:0000313" key="7">
    <source>
        <dbReference type="EMBL" id="RYT60803.1"/>
    </source>
</evidence>
<evidence type="ECO:0000256" key="3">
    <source>
        <dbReference type="SAM" id="SignalP"/>
    </source>
</evidence>
<accession>A0A174TKI0</accession>
<dbReference type="PANTHER" id="PTHR43649">
    <property type="entry name" value="ARABINOSE-BINDING PROTEIN-RELATED"/>
    <property type="match status" value="1"/>
</dbReference>
<dbReference type="CDD" id="cd13585">
    <property type="entry name" value="PBP2_TMBP_like"/>
    <property type="match status" value="1"/>
</dbReference>
<evidence type="ECO:0000313" key="4">
    <source>
        <dbReference type="EMBL" id="CUQ07900.1"/>
    </source>
</evidence>
<dbReference type="EMBL" id="QRZI01000025">
    <property type="protein sequence ID" value="RGV60082.1"/>
    <property type="molecule type" value="Genomic_DNA"/>
</dbReference>
<evidence type="ECO:0000313" key="9">
    <source>
        <dbReference type="Proteomes" id="UP000265828"/>
    </source>
</evidence>
<dbReference type="EMBL" id="CZBA01000039">
    <property type="protein sequence ID" value="CUQ07900.1"/>
    <property type="molecule type" value="Genomic_DNA"/>
</dbReference>
<dbReference type="Gene3D" id="3.40.190.10">
    <property type="entry name" value="Periplasmic binding protein-like II"/>
    <property type="match status" value="2"/>
</dbReference>
<reference evidence="9 10" key="2">
    <citation type="submission" date="2018-08" db="EMBL/GenBank/DDBJ databases">
        <title>A genome reference for cultivated species of the human gut microbiota.</title>
        <authorList>
            <person name="Zou Y."/>
            <person name="Xue W."/>
            <person name="Luo G."/>
        </authorList>
    </citation>
    <scope>NUCLEOTIDE SEQUENCE [LARGE SCALE GENOMIC DNA]</scope>
    <source>
        <strain evidence="6 9">AF14-23</strain>
        <strain evidence="5 10">AF21-24</strain>
    </source>
</reference>
<gene>
    <name evidence="4" type="primary">malE_3</name>
    <name evidence="6" type="ORF">DWW07_18220</name>
    <name evidence="5" type="ORF">DWX77_14065</name>
    <name evidence="7" type="ORF">EAI82_15710</name>
    <name evidence="4" type="ORF">ERS852533_03665</name>
</gene>
<dbReference type="Proteomes" id="UP000293506">
    <property type="component" value="Unassembled WGS sequence"/>
</dbReference>
<evidence type="ECO:0000256" key="1">
    <source>
        <dbReference type="ARBA" id="ARBA00008520"/>
    </source>
</evidence>
<organism evidence="4 8">
    <name type="scientific">Blautia obeum</name>
    <dbReference type="NCBI Taxonomy" id="40520"/>
    <lineage>
        <taxon>Bacteria</taxon>
        <taxon>Bacillati</taxon>
        <taxon>Bacillota</taxon>
        <taxon>Clostridia</taxon>
        <taxon>Lachnospirales</taxon>
        <taxon>Lachnospiraceae</taxon>
        <taxon>Blautia</taxon>
    </lineage>
</organism>
<keyword evidence="3" id="KW-0732">Signal</keyword>
<dbReference type="InterPro" id="IPR006059">
    <property type="entry name" value="SBP"/>
</dbReference>
<dbReference type="Proteomes" id="UP000284242">
    <property type="component" value="Unassembled WGS sequence"/>
</dbReference>
<dbReference type="InterPro" id="IPR050490">
    <property type="entry name" value="Bact_solute-bd_prot1"/>
</dbReference>
<reference evidence="4 8" key="1">
    <citation type="submission" date="2015-09" db="EMBL/GenBank/DDBJ databases">
        <authorList>
            <consortium name="Pathogen Informatics"/>
        </authorList>
    </citation>
    <scope>NUCLEOTIDE SEQUENCE [LARGE SCALE GENOMIC DNA]</scope>
    <source>
        <strain evidence="4 8">2789STDY5834921</strain>
    </source>
</reference>
<evidence type="ECO:0000313" key="11">
    <source>
        <dbReference type="Proteomes" id="UP000293506"/>
    </source>
</evidence>
<dbReference type="Proteomes" id="UP000095413">
    <property type="component" value="Unassembled WGS sequence"/>
</dbReference>
<dbReference type="Proteomes" id="UP000265828">
    <property type="component" value="Unassembled WGS sequence"/>
</dbReference>
<keyword evidence="2" id="KW-0813">Transport</keyword>
<name>A0A174TKI0_9FIRM</name>
<evidence type="ECO:0000313" key="5">
    <source>
        <dbReference type="EMBL" id="RGS69974.1"/>
    </source>
</evidence>
<dbReference type="RefSeq" id="WP_055057135.1">
    <property type="nucleotide sequence ID" value="NZ_CAXSOH010000012.1"/>
</dbReference>
<evidence type="ECO:0000256" key="2">
    <source>
        <dbReference type="ARBA" id="ARBA00022448"/>
    </source>
</evidence>
<dbReference type="OrthoDB" id="41208at2"/>
<evidence type="ECO:0000313" key="10">
    <source>
        <dbReference type="Proteomes" id="UP000284242"/>
    </source>
</evidence>
<feature type="signal peptide" evidence="3">
    <location>
        <begin position="1"/>
        <end position="23"/>
    </location>
</feature>
<dbReference type="PANTHER" id="PTHR43649:SF29">
    <property type="entry name" value="OSMOPROTECTIVE COMPOUNDS-BINDING PROTEIN GGTB"/>
    <property type="match status" value="1"/>
</dbReference>